<feature type="chain" id="PRO_5026313889" evidence="1">
    <location>
        <begin position="17"/>
        <end position="83"/>
    </location>
</feature>
<name>A0A6G1K0K8_9PLEO</name>
<proteinExistence type="predicted"/>
<evidence type="ECO:0000256" key="1">
    <source>
        <dbReference type="SAM" id="SignalP"/>
    </source>
</evidence>
<organism evidence="2 3">
    <name type="scientific">Pleomassaria siparia CBS 279.74</name>
    <dbReference type="NCBI Taxonomy" id="1314801"/>
    <lineage>
        <taxon>Eukaryota</taxon>
        <taxon>Fungi</taxon>
        <taxon>Dikarya</taxon>
        <taxon>Ascomycota</taxon>
        <taxon>Pezizomycotina</taxon>
        <taxon>Dothideomycetes</taxon>
        <taxon>Pleosporomycetidae</taxon>
        <taxon>Pleosporales</taxon>
        <taxon>Pleomassariaceae</taxon>
        <taxon>Pleomassaria</taxon>
    </lineage>
</organism>
<gene>
    <name evidence="2" type="ORF">K504DRAFT_505352</name>
</gene>
<dbReference type="EMBL" id="MU005776">
    <property type="protein sequence ID" value="KAF2706406.1"/>
    <property type="molecule type" value="Genomic_DNA"/>
</dbReference>
<dbReference type="Proteomes" id="UP000799428">
    <property type="component" value="Unassembled WGS sequence"/>
</dbReference>
<feature type="signal peptide" evidence="1">
    <location>
        <begin position="1"/>
        <end position="16"/>
    </location>
</feature>
<keyword evidence="3" id="KW-1185">Reference proteome</keyword>
<keyword evidence="1" id="KW-0732">Signal</keyword>
<accession>A0A6G1K0K8</accession>
<sequence length="83" mass="8735">MKVTAILVALVSIALAAPSVESPEKVQIVARQTVVQTVPRQTVSICTLRQNCCRRDGTSTTCTVQKECNVIPSTCCAAGLAVC</sequence>
<evidence type="ECO:0000313" key="3">
    <source>
        <dbReference type="Proteomes" id="UP000799428"/>
    </source>
</evidence>
<evidence type="ECO:0000313" key="2">
    <source>
        <dbReference type="EMBL" id="KAF2706406.1"/>
    </source>
</evidence>
<protein>
    <submittedName>
        <fullName evidence="2">Uncharacterized protein</fullName>
    </submittedName>
</protein>
<reference evidence="2" key="1">
    <citation type="journal article" date="2020" name="Stud. Mycol.">
        <title>101 Dothideomycetes genomes: a test case for predicting lifestyles and emergence of pathogens.</title>
        <authorList>
            <person name="Haridas S."/>
            <person name="Albert R."/>
            <person name="Binder M."/>
            <person name="Bloem J."/>
            <person name="Labutti K."/>
            <person name="Salamov A."/>
            <person name="Andreopoulos B."/>
            <person name="Baker S."/>
            <person name="Barry K."/>
            <person name="Bills G."/>
            <person name="Bluhm B."/>
            <person name="Cannon C."/>
            <person name="Castanera R."/>
            <person name="Culley D."/>
            <person name="Daum C."/>
            <person name="Ezra D."/>
            <person name="Gonzalez J."/>
            <person name="Henrissat B."/>
            <person name="Kuo A."/>
            <person name="Liang C."/>
            <person name="Lipzen A."/>
            <person name="Lutzoni F."/>
            <person name="Magnuson J."/>
            <person name="Mondo S."/>
            <person name="Nolan M."/>
            <person name="Ohm R."/>
            <person name="Pangilinan J."/>
            <person name="Park H.-J."/>
            <person name="Ramirez L."/>
            <person name="Alfaro M."/>
            <person name="Sun H."/>
            <person name="Tritt A."/>
            <person name="Yoshinaga Y."/>
            <person name="Zwiers L.-H."/>
            <person name="Turgeon B."/>
            <person name="Goodwin S."/>
            <person name="Spatafora J."/>
            <person name="Crous P."/>
            <person name="Grigoriev I."/>
        </authorList>
    </citation>
    <scope>NUCLEOTIDE SEQUENCE</scope>
    <source>
        <strain evidence="2">CBS 279.74</strain>
    </source>
</reference>
<dbReference type="AlphaFoldDB" id="A0A6G1K0K8"/>